<dbReference type="Gene3D" id="1.25.40.10">
    <property type="entry name" value="Tetratricopeptide repeat domain"/>
    <property type="match status" value="1"/>
</dbReference>
<dbReference type="EMBL" id="FOVH01000022">
    <property type="protein sequence ID" value="SFQ12426.1"/>
    <property type="molecule type" value="Genomic_DNA"/>
</dbReference>
<dbReference type="SUPFAM" id="SSF81901">
    <property type="entry name" value="HCP-like"/>
    <property type="match status" value="1"/>
</dbReference>
<evidence type="ECO:0000313" key="1">
    <source>
        <dbReference type="EMBL" id="SFQ12426.1"/>
    </source>
</evidence>
<dbReference type="AlphaFoldDB" id="A0A1I5VZJ4"/>
<keyword evidence="2" id="KW-1185">Reference proteome</keyword>
<gene>
    <name evidence="1" type="ORF">SAMN04489713_122103</name>
</gene>
<accession>A0A1I5VZJ4</accession>
<evidence type="ECO:0000313" key="2">
    <source>
        <dbReference type="Proteomes" id="UP000183413"/>
    </source>
</evidence>
<dbReference type="PANTHER" id="PTHR11102">
    <property type="entry name" value="SEL-1-LIKE PROTEIN"/>
    <property type="match status" value="1"/>
</dbReference>
<dbReference type="GeneID" id="99650332"/>
<reference evidence="1 2" key="1">
    <citation type="submission" date="2016-10" db="EMBL/GenBank/DDBJ databases">
        <authorList>
            <person name="de Groot N.N."/>
        </authorList>
    </citation>
    <scope>NUCLEOTIDE SEQUENCE [LARGE SCALE GENOMIC DNA]</scope>
    <source>
        <strain evidence="1 2">DSM 43067</strain>
    </source>
</reference>
<dbReference type="RefSeq" id="WP_075024366.1">
    <property type="nucleotide sequence ID" value="NZ_CP083237.1"/>
</dbReference>
<dbReference type="InParanoid" id="A0A1I5VZJ4"/>
<name>A0A1I5VZJ4_9ACTN</name>
<dbReference type="SMART" id="SM00671">
    <property type="entry name" value="SEL1"/>
    <property type="match status" value="5"/>
</dbReference>
<dbReference type="InterPro" id="IPR011990">
    <property type="entry name" value="TPR-like_helical_dom_sf"/>
</dbReference>
<dbReference type="InterPro" id="IPR006597">
    <property type="entry name" value="Sel1-like"/>
</dbReference>
<dbReference type="Pfam" id="PF21813">
    <property type="entry name" value="DUF6882"/>
    <property type="match status" value="1"/>
</dbReference>
<dbReference type="eggNOG" id="COG0790">
    <property type="taxonomic scope" value="Bacteria"/>
</dbReference>
<dbReference type="PANTHER" id="PTHR11102:SF160">
    <property type="entry name" value="ERAD-ASSOCIATED E3 UBIQUITIN-PROTEIN LIGASE COMPONENT HRD3"/>
    <property type="match status" value="1"/>
</dbReference>
<protein>
    <submittedName>
        <fullName evidence="1">Sel1 repeat-containing protein</fullName>
    </submittedName>
</protein>
<dbReference type="InterPro" id="IPR050767">
    <property type="entry name" value="Sel1_AlgK"/>
</dbReference>
<proteinExistence type="predicted"/>
<dbReference type="Proteomes" id="UP000183413">
    <property type="component" value="Unassembled WGS sequence"/>
</dbReference>
<dbReference type="InterPro" id="IPR049249">
    <property type="entry name" value="DUF6882"/>
</dbReference>
<organism evidence="1 2">
    <name type="scientific">Actinomadura madurae</name>
    <dbReference type="NCBI Taxonomy" id="1993"/>
    <lineage>
        <taxon>Bacteria</taxon>
        <taxon>Bacillati</taxon>
        <taxon>Actinomycetota</taxon>
        <taxon>Actinomycetes</taxon>
        <taxon>Streptosporangiales</taxon>
        <taxon>Thermomonosporaceae</taxon>
        <taxon>Actinomadura</taxon>
    </lineage>
</organism>
<sequence length="496" mass="53434">MSGYPAESIDLYEDGLEARKAGHPDDAEDLFRRAFEAGHPGGAHELGMLASGRGEDDRAVEWWTRAAGQGYAPSAFEAGYAAERAGDRAAAERWYRQAAEGGHSGGPLNLGVLAENDGDREEAIRLYRQAWDLGADQAGFNIGRLYDNDGKGDLDAAETWYSRAAERGNGGAAFNLGFVREDRGDRAGKLEAWRRAAELRHPRAALCLGVDFAEAGDEDTAVAWLRRAVLEVGSENASHRLRDIHRGRGDGRGARFWSEFLTGLSVYSPEFEAFGAYGSAAAIHRQDVLIKALGDGYTSFDLDERTLSTGGRTFHGVTFLGSYSHVSRTWKWAWDNPHFEQDSPAIAPLRAIRDHGDRQEIPELMAGGLDLSGFPNPHQAATTMAIAAAAVLGGNGVHSCRVNDGQGSFYFHLDDPSLPAAGFDPITAPRVLMTAAEVFPADPRRVVLGFLDGHGFRIRMSADTVDGTSPDGARVTVAFTPEGLIKAMTVGRGDDG</sequence>